<gene>
    <name evidence="1" type="ORF">IW245_000627</name>
</gene>
<dbReference type="RefSeq" id="WP_197001675.1">
    <property type="nucleotide sequence ID" value="NZ_BONS01000028.1"/>
</dbReference>
<keyword evidence="2" id="KW-1185">Reference proteome</keyword>
<protein>
    <submittedName>
        <fullName evidence="1">Uncharacterized protein</fullName>
    </submittedName>
</protein>
<comment type="caution">
    <text evidence="1">The sequence shown here is derived from an EMBL/GenBank/DDBJ whole genome shotgun (WGS) entry which is preliminary data.</text>
</comment>
<evidence type="ECO:0000313" key="1">
    <source>
        <dbReference type="EMBL" id="MBG6134433.1"/>
    </source>
</evidence>
<name>A0A8J7G676_9ACTN</name>
<organism evidence="1 2">
    <name type="scientific">Longispora fulva</name>
    <dbReference type="NCBI Taxonomy" id="619741"/>
    <lineage>
        <taxon>Bacteria</taxon>
        <taxon>Bacillati</taxon>
        <taxon>Actinomycetota</taxon>
        <taxon>Actinomycetes</taxon>
        <taxon>Micromonosporales</taxon>
        <taxon>Micromonosporaceae</taxon>
        <taxon>Longispora</taxon>
    </lineage>
</organism>
<dbReference type="EMBL" id="JADOUF010000001">
    <property type="protein sequence ID" value="MBG6134433.1"/>
    <property type="molecule type" value="Genomic_DNA"/>
</dbReference>
<accession>A0A8J7G676</accession>
<dbReference type="AlphaFoldDB" id="A0A8J7G676"/>
<dbReference type="Proteomes" id="UP000622552">
    <property type="component" value="Unassembled WGS sequence"/>
</dbReference>
<proteinExistence type="predicted"/>
<sequence>MPDLLWDDVREWFSPQENGSLPDVCVDATTIADWQLVFDLVRTEGWAVRYSVGDVRAELPAKADGIMDRADAESVELRVWPVADVLMIFRMYSAASVDFDVDLRELQGQERLDVLCEFLTKLGRTLGKPVLMTPEGAPDYPLIGYEVEADRVVMFAPAWAETTATDTD</sequence>
<reference evidence="1" key="1">
    <citation type="submission" date="2020-11" db="EMBL/GenBank/DDBJ databases">
        <title>Sequencing the genomes of 1000 actinobacteria strains.</title>
        <authorList>
            <person name="Klenk H.-P."/>
        </authorList>
    </citation>
    <scope>NUCLEOTIDE SEQUENCE</scope>
    <source>
        <strain evidence="1">DSM 45356</strain>
    </source>
</reference>
<evidence type="ECO:0000313" key="2">
    <source>
        <dbReference type="Proteomes" id="UP000622552"/>
    </source>
</evidence>